<evidence type="ECO:0000259" key="11">
    <source>
        <dbReference type="Pfam" id="PF07715"/>
    </source>
</evidence>
<evidence type="ECO:0000256" key="3">
    <source>
        <dbReference type="ARBA" id="ARBA00022452"/>
    </source>
</evidence>
<evidence type="ECO:0000256" key="4">
    <source>
        <dbReference type="ARBA" id="ARBA00022692"/>
    </source>
</evidence>
<feature type="compositionally biased region" description="Polar residues" evidence="9">
    <location>
        <begin position="234"/>
        <end position="250"/>
    </location>
</feature>
<dbReference type="InterPro" id="IPR036942">
    <property type="entry name" value="Beta-barrel_TonB_sf"/>
</dbReference>
<dbReference type="STRING" id="260084.SAMN02927928_1671"/>
<evidence type="ECO:0000256" key="7">
    <source>
        <dbReference type="ARBA" id="ARBA00023237"/>
    </source>
</evidence>
<dbReference type="Pfam" id="PF07715">
    <property type="entry name" value="Plug"/>
    <property type="match status" value="1"/>
</dbReference>
<sequence length="751" mass="81351">MRSTKFMTTGLYGLILSGCVAGAFPAMAQETAPAAPPAQDATQNTAAKPDDTPTTTVTVEGKKAQNKIDRQVYDNTKDIDSQTGTAADALNKVPSVNVDPTGNVTLRGNSNVQVYVDGKPSVMMQGDNRAGALQSMSSGDIDSIEVMTNPGAAFSSEGSGGIINLVMRKNRKPGTSGAINANVGDGRYNASLNGARNTGKYTISGGLNVRHDERPSRGGSVMENLDANGDTLFRTDQSGQSEGKNDSVSANAGLDYNLGEKDTIGTQIAWSRREMDNDSQDTYATYDGAGAFQRGYSRTSHNTGPRDDFSFDLNWNHMGAQPGESLKTDLRFGRSTGNMTTDATNLNSDGTTDQDRRVTQSDFHNAVFSVDYVRPFGEAQMTTGIQINQDNNSFHNDATGNNAAFLRNDFAYEQLLSAAYITWQQPIGEKWTVQGGLRAEALKLDTENFGNPDITTDDTASHIDYTKVSPSAFATYALNDSTKLRFSYSHRLRRPQAQDLNPFRTYRDELNYSQGNPDLKPEETDSFEAGYEKSGKFNYQIRAYYRQTEHSITDYSTYLPVTNPDDTPVLLTTKRNFGGTKSGGLEANLDGKLTEKLSLRVNGNLAYTQFNGAVQTRDTEATTLSGRISFDYTATPKDRFQLSYFGRGKQLTGQGYTGPFGFGNFSYRHQATPKAALVVTVQDPFHTAKFTTVVDTDQIHSESSRSLQGTVVMVGLSYTLGGASSNKDGDGQWNGRRGPGGWGGPPGGGPM</sequence>
<keyword evidence="13" id="KW-0675">Receptor</keyword>
<dbReference type="InterPro" id="IPR012910">
    <property type="entry name" value="Plug_dom"/>
</dbReference>
<keyword evidence="2 8" id="KW-0813">Transport</keyword>
<feature type="compositionally biased region" description="Gly residues" evidence="9">
    <location>
        <begin position="737"/>
        <end position="751"/>
    </location>
</feature>
<reference evidence="14" key="1">
    <citation type="submission" date="2016-10" db="EMBL/GenBank/DDBJ databases">
        <authorList>
            <person name="Varghese N."/>
            <person name="Submissions S."/>
        </authorList>
    </citation>
    <scope>NUCLEOTIDE SEQUENCE [LARGE SCALE GENOMIC DNA]</scope>
    <source>
        <strain evidence="14">CGMCC 1.3431</strain>
    </source>
</reference>
<dbReference type="Pfam" id="PF14905">
    <property type="entry name" value="OMP_b-brl_3"/>
    <property type="match status" value="1"/>
</dbReference>
<comment type="similarity">
    <text evidence="8">Belongs to the TonB-dependent receptor family.</text>
</comment>
<dbReference type="InterPro" id="IPR039426">
    <property type="entry name" value="TonB-dep_rcpt-like"/>
</dbReference>
<feature type="domain" description="Outer membrane protein beta-barrel" evidence="12">
    <location>
        <begin position="321"/>
        <end position="718"/>
    </location>
</feature>
<dbReference type="GO" id="GO:0015344">
    <property type="term" value="F:siderophore uptake transmembrane transporter activity"/>
    <property type="evidence" value="ECO:0007669"/>
    <property type="project" value="TreeGrafter"/>
</dbReference>
<dbReference type="AlphaFoldDB" id="A0A1G4R985"/>
<dbReference type="PANTHER" id="PTHR30069">
    <property type="entry name" value="TONB-DEPENDENT OUTER MEMBRANE RECEPTOR"/>
    <property type="match status" value="1"/>
</dbReference>
<dbReference type="InterPro" id="IPR041700">
    <property type="entry name" value="OMP_b-brl_3"/>
</dbReference>
<dbReference type="RefSeq" id="WP_090646359.1">
    <property type="nucleotide sequence ID" value="NZ_CBCRYE010000004.1"/>
</dbReference>
<keyword evidence="5 10" id="KW-0732">Signal</keyword>
<keyword evidence="4 8" id="KW-0812">Transmembrane</keyword>
<dbReference type="PROSITE" id="PS51257">
    <property type="entry name" value="PROKAR_LIPOPROTEIN"/>
    <property type="match status" value="1"/>
</dbReference>
<evidence type="ECO:0000259" key="12">
    <source>
        <dbReference type="Pfam" id="PF14905"/>
    </source>
</evidence>
<protein>
    <submittedName>
        <fullName evidence="13">Outer membrane receptor proteins, mostly Fe transport</fullName>
    </submittedName>
</protein>
<dbReference type="GO" id="GO:0009279">
    <property type="term" value="C:cell outer membrane"/>
    <property type="evidence" value="ECO:0007669"/>
    <property type="project" value="UniProtKB-SubCell"/>
</dbReference>
<keyword evidence="7 8" id="KW-0998">Cell outer membrane</keyword>
<name>A0A1G4R985_9CAUL</name>
<evidence type="ECO:0000256" key="5">
    <source>
        <dbReference type="ARBA" id="ARBA00022729"/>
    </source>
</evidence>
<dbReference type="SUPFAM" id="SSF56935">
    <property type="entry name" value="Porins"/>
    <property type="match status" value="1"/>
</dbReference>
<evidence type="ECO:0000313" key="13">
    <source>
        <dbReference type="EMBL" id="SCW53185.1"/>
    </source>
</evidence>
<feature type="signal peptide" evidence="10">
    <location>
        <begin position="1"/>
        <end position="28"/>
    </location>
</feature>
<dbReference type="OrthoDB" id="7168163at2"/>
<gene>
    <name evidence="13" type="ORF">SAMN02927928_1671</name>
</gene>
<dbReference type="EMBL" id="FMTS01000002">
    <property type="protein sequence ID" value="SCW53185.1"/>
    <property type="molecule type" value="Genomic_DNA"/>
</dbReference>
<dbReference type="PROSITE" id="PS52016">
    <property type="entry name" value="TONB_DEPENDENT_REC_3"/>
    <property type="match status" value="1"/>
</dbReference>
<evidence type="ECO:0000256" key="1">
    <source>
        <dbReference type="ARBA" id="ARBA00004571"/>
    </source>
</evidence>
<dbReference type="Gene3D" id="2.170.130.10">
    <property type="entry name" value="TonB-dependent receptor, plug domain"/>
    <property type="match status" value="1"/>
</dbReference>
<feature type="region of interest" description="Disordered" evidence="9">
    <location>
        <begin position="723"/>
        <end position="751"/>
    </location>
</feature>
<evidence type="ECO:0000256" key="2">
    <source>
        <dbReference type="ARBA" id="ARBA00022448"/>
    </source>
</evidence>
<keyword evidence="3 8" id="KW-1134">Transmembrane beta strand</keyword>
<evidence type="ECO:0000256" key="6">
    <source>
        <dbReference type="ARBA" id="ARBA00023136"/>
    </source>
</evidence>
<evidence type="ECO:0000256" key="9">
    <source>
        <dbReference type="SAM" id="MobiDB-lite"/>
    </source>
</evidence>
<feature type="chain" id="PRO_5011683042" evidence="10">
    <location>
        <begin position="29"/>
        <end position="751"/>
    </location>
</feature>
<accession>A0A1G4R985</accession>
<keyword evidence="14" id="KW-1185">Reference proteome</keyword>
<keyword evidence="6 8" id="KW-0472">Membrane</keyword>
<dbReference type="InterPro" id="IPR037066">
    <property type="entry name" value="Plug_dom_sf"/>
</dbReference>
<dbReference type="Proteomes" id="UP000199150">
    <property type="component" value="Unassembled WGS sequence"/>
</dbReference>
<feature type="region of interest" description="Disordered" evidence="9">
    <location>
        <begin position="204"/>
        <end position="254"/>
    </location>
</feature>
<feature type="compositionally biased region" description="Low complexity" evidence="9">
    <location>
        <begin position="31"/>
        <end position="59"/>
    </location>
</feature>
<evidence type="ECO:0000313" key="14">
    <source>
        <dbReference type="Proteomes" id="UP000199150"/>
    </source>
</evidence>
<dbReference type="GO" id="GO:0044718">
    <property type="term" value="P:siderophore transmembrane transport"/>
    <property type="evidence" value="ECO:0007669"/>
    <property type="project" value="TreeGrafter"/>
</dbReference>
<feature type="domain" description="TonB-dependent receptor plug" evidence="11">
    <location>
        <begin position="70"/>
        <end position="161"/>
    </location>
</feature>
<comment type="subcellular location">
    <subcellularLocation>
        <location evidence="1 8">Cell outer membrane</location>
        <topology evidence="1 8">Multi-pass membrane protein</topology>
    </subcellularLocation>
</comment>
<dbReference type="PANTHER" id="PTHR30069:SF29">
    <property type="entry name" value="HEMOGLOBIN AND HEMOGLOBIN-HAPTOGLOBIN-BINDING PROTEIN 1-RELATED"/>
    <property type="match status" value="1"/>
</dbReference>
<feature type="region of interest" description="Disordered" evidence="9">
    <location>
        <begin position="31"/>
        <end position="61"/>
    </location>
</feature>
<organism evidence="13 14">
    <name type="scientific">Asticcacaulis taihuensis</name>
    <dbReference type="NCBI Taxonomy" id="260084"/>
    <lineage>
        <taxon>Bacteria</taxon>
        <taxon>Pseudomonadati</taxon>
        <taxon>Pseudomonadota</taxon>
        <taxon>Alphaproteobacteria</taxon>
        <taxon>Caulobacterales</taxon>
        <taxon>Caulobacteraceae</taxon>
        <taxon>Asticcacaulis</taxon>
    </lineage>
</organism>
<evidence type="ECO:0000256" key="8">
    <source>
        <dbReference type="PROSITE-ProRule" id="PRU01360"/>
    </source>
</evidence>
<evidence type="ECO:0000256" key="10">
    <source>
        <dbReference type="SAM" id="SignalP"/>
    </source>
</evidence>
<dbReference type="Gene3D" id="2.40.170.20">
    <property type="entry name" value="TonB-dependent receptor, beta-barrel domain"/>
    <property type="match status" value="1"/>
</dbReference>
<proteinExistence type="inferred from homology"/>